<sequence length="226" mass="24010">MTEALSVPVAESWARIDAWLAAHAPASAARLNPGADPAALAAAERVLGIPLPADLAASLACHNGADPDVEVLPDLMLLPIDGVVEQWELRNQVEAEFRDDEDEDDEALAPLEHPYWDRLWIPVAHFQGDLDVIDMRPGPGHGRLGWSGHDGSGSFGDGTWPSFGAWLAAVAHVLMTGEAAPGVPRPFDDPYVSPGGELLWGWLPTGGLRGTAEENGYRRAPVGLPG</sequence>
<dbReference type="OrthoDB" id="3287229at2"/>
<dbReference type="InterPro" id="IPR018958">
    <property type="entry name" value="Knr4/Smi1-like_dom"/>
</dbReference>
<dbReference type="SMART" id="SM00860">
    <property type="entry name" value="SMI1_KNR4"/>
    <property type="match status" value="1"/>
</dbReference>
<dbReference type="Pfam" id="PF09346">
    <property type="entry name" value="SMI1_KNR4"/>
    <property type="match status" value="1"/>
</dbReference>
<dbReference type="Proteomes" id="UP000275024">
    <property type="component" value="Unassembled WGS sequence"/>
</dbReference>
<protein>
    <recommendedName>
        <fullName evidence="1">Knr4/Smi1-like domain-containing protein</fullName>
    </recommendedName>
</protein>
<dbReference type="EMBL" id="RBDX01000017">
    <property type="protein sequence ID" value="RKN06995.1"/>
    <property type="molecule type" value="Genomic_DNA"/>
</dbReference>
<evidence type="ECO:0000313" key="4">
    <source>
        <dbReference type="Proteomes" id="UP000268652"/>
    </source>
</evidence>
<proteinExistence type="predicted"/>
<evidence type="ECO:0000259" key="1">
    <source>
        <dbReference type="SMART" id="SM00860"/>
    </source>
</evidence>
<evidence type="ECO:0000313" key="2">
    <source>
        <dbReference type="EMBL" id="RKN06995.1"/>
    </source>
</evidence>
<name>A0A3A9W193_9ACTN</name>
<dbReference type="Proteomes" id="UP000268652">
    <property type="component" value="Unassembled WGS sequence"/>
</dbReference>
<keyword evidence="4" id="KW-1185">Reference proteome</keyword>
<dbReference type="PANTHER" id="PTHR47432:SF1">
    <property type="entry name" value="CELL WALL ASSEMBLY REGULATOR SMI1"/>
    <property type="match status" value="1"/>
</dbReference>
<organism evidence="2 5">
    <name type="scientific">Streptomyces radicis</name>
    <dbReference type="NCBI Taxonomy" id="1750517"/>
    <lineage>
        <taxon>Bacteria</taxon>
        <taxon>Bacillati</taxon>
        <taxon>Actinomycetota</taxon>
        <taxon>Actinomycetes</taxon>
        <taxon>Kitasatosporales</taxon>
        <taxon>Streptomycetaceae</taxon>
        <taxon>Streptomyces</taxon>
    </lineage>
</organism>
<dbReference type="AlphaFoldDB" id="A0A3A9W193"/>
<dbReference type="InterPro" id="IPR051873">
    <property type="entry name" value="KNR4/SMI1_regulator"/>
</dbReference>
<dbReference type="SUPFAM" id="SSF160631">
    <property type="entry name" value="SMI1/KNR4-like"/>
    <property type="match status" value="1"/>
</dbReference>
<comment type="caution">
    <text evidence="2">The sequence shown here is derived from an EMBL/GenBank/DDBJ whole genome shotgun (WGS) entry which is preliminary data.</text>
</comment>
<feature type="domain" description="Knr4/Smi1-like" evidence="1">
    <location>
        <begin position="34"/>
        <end position="169"/>
    </location>
</feature>
<gene>
    <name evidence="3" type="ORF">D7318_26740</name>
    <name evidence="2" type="ORF">D7319_20055</name>
</gene>
<reference evidence="4 5" key="1">
    <citation type="submission" date="2018-09" db="EMBL/GenBank/DDBJ databases">
        <title>Streptomyces sp. nov. DS1-2, an endophytic actinomycete isolated from roots of Dendrobium scabrilingue.</title>
        <authorList>
            <person name="Kuncharoen N."/>
            <person name="Kudo T."/>
            <person name="Ohkuma M."/>
            <person name="Yuki M."/>
            <person name="Tanasupawat S."/>
        </authorList>
    </citation>
    <scope>NUCLEOTIDE SEQUENCE [LARGE SCALE GENOMIC DNA]</scope>
    <source>
        <strain evidence="2 5">AZ1-7</strain>
        <strain evidence="3 4">DS1-2</strain>
    </source>
</reference>
<dbReference type="RefSeq" id="WP_120699786.1">
    <property type="nucleotide sequence ID" value="NZ_RBDX01000017.1"/>
</dbReference>
<dbReference type="EMBL" id="RBDY01000030">
    <property type="protein sequence ID" value="RKN15865.1"/>
    <property type="molecule type" value="Genomic_DNA"/>
</dbReference>
<evidence type="ECO:0000313" key="3">
    <source>
        <dbReference type="EMBL" id="RKN15865.1"/>
    </source>
</evidence>
<evidence type="ECO:0000313" key="5">
    <source>
        <dbReference type="Proteomes" id="UP000275024"/>
    </source>
</evidence>
<dbReference type="PANTHER" id="PTHR47432">
    <property type="entry name" value="CELL WALL ASSEMBLY REGULATOR SMI1"/>
    <property type="match status" value="1"/>
</dbReference>
<accession>A0A3A9W193</accession>
<dbReference type="InterPro" id="IPR037883">
    <property type="entry name" value="Knr4/Smi1-like_sf"/>
</dbReference>